<name>A0A8J3JQQ5_9ACTN</name>
<dbReference type="CDD" id="cd00090">
    <property type="entry name" value="HTH_ARSR"/>
    <property type="match status" value="1"/>
</dbReference>
<dbReference type="PANTHER" id="PTHR43428:SF1">
    <property type="entry name" value="ARSENATE REDUCTASE"/>
    <property type="match status" value="1"/>
</dbReference>
<dbReference type="Proteomes" id="UP000601223">
    <property type="component" value="Unassembled WGS sequence"/>
</dbReference>
<feature type="domain" description="HTH arsR-type" evidence="3">
    <location>
        <begin position="17"/>
        <end position="95"/>
    </location>
</feature>
<dbReference type="InterPro" id="IPR023485">
    <property type="entry name" value="Ptyr_pPase"/>
</dbReference>
<dbReference type="Pfam" id="PF01451">
    <property type="entry name" value="LMWPc"/>
    <property type="match status" value="1"/>
</dbReference>
<dbReference type="GO" id="GO:0046685">
    <property type="term" value="P:response to arsenic-containing substance"/>
    <property type="evidence" value="ECO:0007669"/>
    <property type="project" value="UniProtKB-KW"/>
</dbReference>
<dbReference type="Gene3D" id="3.40.50.2300">
    <property type="match status" value="1"/>
</dbReference>
<dbReference type="SUPFAM" id="SSF52788">
    <property type="entry name" value="Phosphotyrosine protein phosphatases I"/>
    <property type="match status" value="1"/>
</dbReference>
<keyword evidence="1" id="KW-0059">Arsenical resistance</keyword>
<evidence type="ECO:0000259" key="3">
    <source>
        <dbReference type="SMART" id="SM00418"/>
    </source>
</evidence>
<dbReference type="SMART" id="SM00226">
    <property type="entry name" value="LMWPc"/>
    <property type="match status" value="1"/>
</dbReference>
<dbReference type="CDD" id="cd16345">
    <property type="entry name" value="LMWP_ArsC"/>
    <property type="match status" value="1"/>
</dbReference>
<dbReference type="EMBL" id="BONF01000018">
    <property type="protein sequence ID" value="GIF82114.1"/>
    <property type="molecule type" value="Genomic_DNA"/>
</dbReference>
<protein>
    <submittedName>
        <fullName evidence="4">ArsR family transcriptional regulator</fullName>
    </submittedName>
</protein>
<evidence type="ECO:0000313" key="5">
    <source>
        <dbReference type="Proteomes" id="UP000601223"/>
    </source>
</evidence>
<comment type="caution">
    <text evidence="4">The sequence shown here is derived from an EMBL/GenBank/DDBJ whole genome shotgun (WGS) entry which is preliminary data.</text>
</comment>
<accession>A0A8J3JQQ5</accession>
<dbReference type="InterPro" id="IPR001845">
    <property type="entry name" value="HTH_ArsR_DNA-bd_dom"/>
</dbReference>
<evidence type="ECO:0000259" key="2">
    <source>
        <dbReference type="SMART" id="SM00226"/>
    </source>
</evidence>
<reference evidence="4 5" key="1">
    <citation type="submission" date="2021-01" db="EMBL/GenBank/DDBJ databases">
        <title>Whole genome shotgun sequence of Catellatospora bangladeshensis NBRC 107357.</title>
        <authorList>
            <person name="Komaki H."/>
            <person name="Tamura T."/>
        </authorList>
    </citation>
    <scope>NUCLEOTIDE SEQUENCE [LARGE SCALE GENOMIC DNA]</scope>
    <source>
        <strain evidence="4 5">NBRC 107357</strain>
    </source>
</reference>
<gene>
    <name evidence="4" type="ORF">Cba03nite_34630</name>
</gene>
<dbReference type="SUPFAM" id="SSF46785">
    <property type="entry name" value="Winged helix' DNA-binding domain"/>
    <property type="match status" value="1"/>
</dbReference>
<dbReference type="InterPro" id="IPR011991">
    <property type="entry name" value="ArsR-like_HTH"/>
</dbReference>
<proteinExistence type="predicted"/>
<dbReference type="InterPro" id="IPR036196">
    <property type="entry name" value="Ptyr_pPase_sf"/>
</dbReference>
<feature type="domain" description="Phosphotyrosine protein phosphatase I" evidence="2">
    <location>
        <begin position="118"/>
        <end position="246"/>
    </location>
</feature>
<dbReference type="GO" id="GO:0003700">
    <property type="term" value="F:DNA-binding transcription factor activity"/>
    <property type="evidence" value="ECO:0007669"/>
    <property type="project" value="InterPro"/>
</dbReference>
<dbReference type="SMART" id="SM00418">
    <property type="entry name" value="HTH_ARSR"/>
    <property type="match status" value="1"/>
</dbReference>
<keyword evidence="5" id="KW-1185">Reference proteome</keyword>
<evidence type="ECO:0000313" key="4">
    <source>
        <dbReference type="EMBL" id="GIF82114.1"/>
    </source>
</evidence>
<organism evidence="4 5">
    <name type="scientific">Catellatospora bangladeshensis</name>
    <dbReference type="NCBI Taxonomy" id="310355"/>
    <lineage>
        <taxon>Bacteria</taxon>
        <taxon>Bacillati</taxon>
        <taxon>Actinomycetota</taxon>
        <taxon>Actinomycetes</taxon>
        <taxon>Micromonosporales</taxon>
        <taxon>Micromonosporaceae</taxon>
        <taxon>Catellatospora</taxon>
    </lineage>
</organism>
<evidence type="ECO:0000256" key="1">
    <source>
        <dbReference type="ARBA" id="ARBA00022849"/>
    </source>
</evidence>
<dbReference type="Gene3D" id="1.10.10.10">
    <property type="entry name" value="Winged helix-like DNA-binding domain superfamily/Winged helix DNA-binding domain"/>
    <property type="match status" value="1"/>
</dbReference>
<dbReference type="Pfam" id="PF01022">
    <property type="entry name" value="HTH_5"/>
    <property type="match status" value="1"/>
</dbReference>
<dbReference type="InterPro" id="IPR036388">
    <property type="entry name" value="WH-like_DNA-bd_sf"/>
</dbReference>
<dbReference type="AlphaFoldDB" id="A0A8J3JQQ5"/>
<dbReference type="PANTHER" id="PTHR43428">
    <property type="entry name" value="ARSENATE REDUCTASE"/>
    <property type="match status" value="1"/>
</dbReference>
<dbReference type="InterPro" id="IPR036390">
    <property type="entry name" value="WH_DNA-bd_sf"/>
</dbReference>
<sequence>MYPGGVVVRPARTQAPGFLRAVGHPLRWQLLTELAVSDRRVHELTTMLDQPQNLVSYHLAQLRAAGLVTGRRSSADGRDTYYRLDLALCAAQLAATGSALHPALGLVRPSAPSTPVAGRVLFLCTGNSSRSQMAEALLRQRTAGSVAVFSAGSQPKPVHPHAIAVMAAHGIDLSTAQPKHLDVFAGTRFDHVITVCDRLRETCPQLPARRTAHWSIPDPARDPGGYPAFERVAAELAERVGFLIHALTEPQPLEAS</sequence>